<gene>
    <name evidence="1" type="ORF">HOLleu_39897</name>
</gene>
<evidence type="ECO:0000313" key="1">
    <source>
        <dbReference type="EMBL" id="KAJ8020329.1"/>
    </source>
</evidence>
<reference evidence="1" key="1">
    <citation type="submission" date="2021-10" db="EMBL/GenBank/DDBJ databases">
        <title>Tropical sea cucumber genome reveals ecological adaptation and Cuvierian tubules defense mechanism.</title>
        <authorList>
            <person name="Chen T."/>
        </authorList>
    </citation>
    <scope>NUCLEOTIDE SEQUENCE</scope>
    <source>
        <strain evidence="1">Nanhai2018</strain>
        <tissue evidence="1">Muscle</tissue>
    </source>
</reference>
<organism evidence="1 2">
    <name type="scientific">Holothuria leucospilota</name>
    <name type="common">Black long sea cucumber</name>
    <name type="synonym">Mertensiothuria leucospilota</name>
    <dbReference type="NCBI Taxonomy" id="206669"/>
    <lineage>
        <taxon>Eukaryota</taxon>
        <taxon>Metazoa</taxon>
        <taxon>Echinodermata</taxon>
        <taxon>Eleutherozoa</taxon>
        <taxon>Echinozoa</taxon>
        <taxon>Holothuroidea</taxon>
        <taxon>Aspidochirotacea</taxon>
        <taxon>Aspidochirotida</taxon>
        <taxon>Holothuriidae</taxon>
        <taxon>Holothuria</taxon>
    </lineage>
</organism>
<keyword evidence="2" id="KW-1185">Reference proteome</keyword>
<evidence type="ECO:0000313" key="2">
    <source>
        <dbReference type="Proteomes" id="UP001152320"/>
    </source>
</evidence>
<dbReference type="AlphaFoldDB" id="A0A9Q1BCM2"/>
<dbReference type="EMBL" id="JAIZAY010000022">
    <property type="protein sequence ID" value="KAJ8020329.1"/>
    <property type="molecule type" value="Genomic_DNA"/>
</dbReference>
<proteinExistence type="predicted"/>
<name>A0A9Q1BCM2_HOLLE</name>
<dbReference type="Proteomes" id="UP001152320">
    <property type="component" value="Chromosome 22"/>
</dbReference>
<sequence>MPVRDGANPICGAANLKKLIWSEETTQFRFSQAENGSANTDNIACFSEGYRRVLLEVECFQNAVYILVNSQYCMTSAIAGPYTEDS</sequence>
<protein>
    <submittedName>
        <fullName evidence="1">Uncharacterized protein</fullName>
    </submittedName>
</protein>
<accession>A0A9Q1BCM2</accession>
<comment type="caution">
    <text evidence="1">The sequence shown here is derived from an EMBL/GenBank/DDBJ whole genome shotgun (WGS) entry which is preliminary data.</text>
</comment>